<dbReference type="Gene3D" id="1.25.40.10">
    <property type="entry name" value="Tetratricopeptide repeat domain"/>
    <property type="match status" value="4"/>
</dbReference>
<evidence type="ECO:0000259" key="6">
    <source>
        <dbReference type="PROSITE" id="PS50011"/>
    </source>
</evidence>
<dbReference type="Pfam" id="PF13424">
    <property type="entry name" value="TPR_12"/>
    <property type="match status" value="5"/>
</dbReference>
<sequence>MLTQSTLLNYRFLSESALTSAESQPDDLDMIRFLAVVEALKIEILPITWQAARQPIGWGATSQVTEAQATVQTSFAFKRASEEQKHVGLPKVLKAMLNEIIVLSHPSIRMHPGVVELQGICWDVQSVHDVWPVIVFKKSHFGNLYDFAPMPAGRALSMAQRLNLCVEIGSAVMSMHTNNIVHGDLKPENVLVFQDEKDVYCAKVSDFGYSTRFLKPDEVCSMPRSRPWDAPEHHFNMFTITDARKMDIFSLGLLCCWILFEKYLARVALLPESLKWAEDLLASKTSLDCSKESISELKRLKMILNFAEQLLVTDDDLEAEPKEAMLKFLRASLIYEPDLRSHSLHASFHYFVPSELSPPTKINDPTSFISSASLDMTQLLVDLYASDYRVRKYLRRTLEDLVNDQTRDKMNSEQQNFAFQLAICTKIGFGAPKNDAQVFRLLSQCQKTSEDLERALKKLNIVDGPRTANNLTTWHILRNFRHVKLINLTEQYTKVDEIHVAVEEFSKELSDIENTLGRNNSLWVFHAHTMVLFHDRLGHWNSKRQILQQMLDMDETDELDAPLVINLAQTYRELGRYGEAEILQDKAIAQLLEQEEENNLDLYDCMADLAMTYKQQGRFEEAEDLLSAAIPGFKRLLGSENPSTLSKVSNLGTIYEAQHRWAEAAALFIEVKDTCQSILGERHPFSLTSTGNLANVYSEQGRWKEAETMLDKTLSIAADALGPQNPITIRTQRSLANLHAKKGDIRRATKAFEHTLSISEEEFGDDYPETIEARRYLGDMYHLLGLYEKAETLHSNALTKLELVRGMSHPSTISAANSLALTYKEQGRLRDAEQIQQKTIQQCNSAFGPLHHMTLHVQLDLAAIFMDQERFEEAEDLIERILLQEAQLHDRYQSLRIDALAKLVTIYRCQRKFEKAEKLGIEVIETRVAFQGDEHPLVLESKNNLGSVLMEMGKLSNATNLFADVINAKEAQGIRDPVYLTSKYCLVAACTAAEKWGDAVELGIEVLDMARRALGTGHPTWIRAADHVLFAYGNLKDVAGFENLKGQVVEAKKTTWKEISLDQIHVFDTISLVLVQQESWTDAQEIEEQKLNMLRELRGENHSDTVVSISLLAWICEENGQWTKAEKLKLEVIDKNRSILGPDHEDTVRYMEDTVTFYMRLGDLENAEILTLEVMEIRKRSLGDSHAETIRTMNFLATVMAARGKHIEAQRMKEACHLLKLESAS</sequence>
<keyword evidence="1" id="KW-0677">Repeat</keyword>
<dbReference type="PROSITE" id="PS50011">
    <property type="entry name" value="PROTEIN_KINASE_DOM"/>
    <property type="match status" value="1"/>
</dbReference>
<dbReference type="SUPFAM" id="SSF48452">
    <property type="entry name" value="TPR-like"/>
    <property type="match status" value="5"/>
</dbReference>
<dbReference type="Pfam" id="PF00069">
    <property type="entry name" value="Pkinase"/>
    <property type="match status" value="1"/>
</dbReference>
<dbReference type="GO" id="GO:0004672">
    <property type="term" value="F:protein kinase activity"/>
    <property type="evidence" value="ECO:0007669"/>
    <property type="project" value="InterPro"/>
</dbReference>
<dbReference type="InterPro" id="IPR011009">
    <property type="entry name" value="Kinase-like_dom_sf"/>
</dbReference>
<dbReference type="InterPro" id="IPR011990">
    <property type="entry name" value="TPR-like_helical_dom_sf"/>
</dbReference>
<feature type="domain" description="Protein kinase" evidence="6">
    <location>
        <begin position="50"/>
        <end position="352"/>
    </location>
</feature>
<evidence type="ECO:0000256" key="5">
    <source>
        <dbReference type="PROSITE-ProRule" id="PRU10141"/>
    </source>
</evidence>
<dbReference type="EMBL" id="WNKQ01000008">
    <property type="protein sequence ID" value="KAF5849828.1"/>
    <property type="molecule type" value="Genomic_DNA"/>
</dbReference>
<dbReference type="SUPFAM" id="SSF56112">
    <property type="entry name" value="Protein kinase-like (PK-like)"/>
    <property type="match status" value="1"/>
</dbReference>
<dbReference type="SMART" id="SM00220">
    <property type="entry name" value="S_TKc"/>
    <property type="match status" value="1"/>
</dbReference>
<dbReference type="AlphaFoldDB" id="A0A8H6DVV8"/>
<dbReference type="GO" id="GO:0005524">
    <property type="term" value="F:ATP binding"/>
    <property type="evidence" value="ECO:0007669"/>
    <property type="project" value="UniProtKB-UniRule"/>
</dbReference>
<dbReference type="Proteomes" id="UP000624244">
    <property type="component" value="Unassembled WGS sequence"/>
</dbReference>
<accession>A0A8H6DVV8</accession>
<dbReference type="SMART" id="SM00028">
    <property type="entry name" value="TPR"/>
    <property type="match status" value="11"/>
</dbReference>
<protein>
    <recommendedName>
        <fullName evidence="6">Protein kinase domain-containing protein</fullName>
    </recommendedName>
</protein>
<dbReference type="PROSITE" id="PS00107">
    <property type="entry name" value="PROTEIN_KINASE_ATP"/>
    <property type="match status" value="1"/>
</dbReference>
<feature type="binding site" evidence="5">
    <location>
        <position position="78"/>
    </location>
    <ligand>
        <name>ATP</name>
        <dbReference type="ChEBI" id="CHEBI:30616"/>
    </ligand>
</feature>
<dbReference type="PROSITE" id="PS00108">
    <property type="entry name" value="PROTEIN_KINASE_ST"/>
    <property type="match status" value="1"/>
</dbReference>
<evidence type="ECO:0000313" key="8">
    <source>
        <dbReference type="Proteomes" id="UP000624244"/>
    </source>
</evidence>
<evidence type="ECO:0000256" key="3">
    <source>
        <dbReference type="ARBA" id="ARBA00022803"/>
    </source>
</evidence>
<evidence type="ECO:0000256" key="1">
    <source>
        <dbReference type="ARBA" id="ARBA00022737"/>
    </source>
</evidence>
<keyword evidence="2 5" id="KW-0547">Nucleotide-binding</keyword>
<name>A0A8H6DVV8_COCSA</name>
<evidence type="ECO:0000256" key="4">
    <source>
        <dbReference type="ARBA" id="ARBA00022840"/>
    </source>
</evidence>
<comment type="caution">
    <text evidence="7">The sequence shown here is derived from an EMBL/GenBank/DDBJ whole genome shotgun (WGS) entry which is preliminary data.</text>
</comment>
<dbReference type="InterPro" id="IPR017441">
    <property type="entry name" value="Protein_kinase_ATP_BS"/>
</dbReference>
<dbReference type="CDD" id="cd00180">
    <property type="entry name" value="PKc"/>
    <property type="match status" value="1"/>
</dbReference>
<evidence type="ECO:0000313" key="7">
    <source>
        <dbReference type="EMBL" id="KAF5849828.1"/>
    </source>
</evidence>
<organism evidence="7 8">
    <name type="scientific">Cochliobolus sativus</name>
    <name type="common">Common root rot and spot blotch fungus</name>
    <name type="synonym">Bipolaris sorokiniana</name>
    <dbReference type="NCBI Taxonomy" id="45130"/>
    <lineage>
        <taxon>Eukaryota</taxon>
        <taxon>Fungi</taxon>
        <taxon>Dikarya</taxon>
        <taxon>Ascomycota</taxon>
        <taxon>Pezizomycotina</taxon>
        <taxon>Dothideomycetes</taxon>
        <taxon>Pleosporomycetidae</taxon>
        <taxon>Pleosporales</taxon>
        <taxon>Pleosporineae</taxon>
        <taxon>Pleosporaceae</taxon>
        <taxon>Bipolaris</taxon>
    </lineage>
</organism>
<proteinExistence type="predicted"/>
<dbReference type="PANTHER" id="PTHR45641">
    <property type="entry name" value="TETRATRICOPEPTIDE REPEAT PROTEIN (AFU_ORTHOLOGUE AFUA_6G03870)"/>
    <property type="match status" value="1"/>
</dbReference>
<dbReference type="InterPro" id="IPR008271">
    <property type="entry name" value="Ser/Thr_kinase_AS"/>
</dbReference>
<keyword evidence="3" id="KW-0802">TPR repeat</keyword>
<reference evidence="7" key="1">
    <citation type="submission" date="2019-11" db="EMBL/GenBank/DDBJ databases">
        <title>Bipolaris sorokiniana Genome sequencing.</title>
        <authorList>
            <person name="Wang H."/>
        </authorList>
    </citation>
    <scope>NUCLEOTIDE SEQUENCE</scope>
</reference>
<evidence type="ECO:0000256" key="2">
    <source>
        <dbReference type="ARBA" id="ARBA00022741"/>
    </source>
</evidence>
<dbReference type="InterPro" id="IPR000719">
    <property type="entry name" value="Prot_kinase_dom"/>
</dbReference>
<dbReference type="PANTHER" id="PTHR45641:SF19">
    <property type="entry name" value="NEPHROCYSTIN-3"/>
    <property type="match status" value="1"/>
</dbReference>
<dbReference type="Gene3D" id="1.10.510.10">
    <property type="entry name" value="Transferase(Phosphotransferase) domain 1"/>
    <property type="match status" value="1"/>
</dbReference>
<dbReference type="InterPro" id="IPR019734">
    <property type="entry name" value="TPR_rpt"/>
</dbReference>
<gene>
    <name evidence="7" type="ORF">GGP41_005283</name>
</gene>
<dbReference type="Pfam" id="PF13374">
    <property type="entry name" value="TPR_10"/>
    <property type="match status" value="1"/>
</dbReference>
<keyword evidence="4 5" id="KW-0067">ATP-binding</keyword>